<dbReference type="PROSITE" id="PS50835">
    <property type="entry name" value="IG_LIKE"/>
    <property type="match status" value="1"/>
</dbReference>
<dbReference type="Proteomes" id="UP000257200">
    <property type="component" value="Unplaced"/>
</dbReference>
<dbReference type="AlphaFoldDB" id="A0A3Q1GKZ4"/>
<protein>
    <recommendedName>
        <fullName evidence="3">Ig-like domain-containing protein</fullName>
    </recommendedName>
</protein>
<reference evidence="4" key="1">
    <citation type="submission" date="2025-05" db="UniProtKB">
        <authorList>
            <consortium name="Ensembl"/>
        </authorList>
    </citation>
    <scope>IDENTIFICATION</scope>
</reference>
<evidence type="ECO:0000256" key="1">
    <source>
        <dbReference type="ARBA" id="ARBA00022729"/>
    </source>
</evidence>
<name>A0A3Q1GKZ4_9TELE</name>
<dbReference type="Ensembl" id="ENSAPOT00000025018.1">
    <property type="protein sequence ID" value="ENSAPOP00000016117.1"/>
    <property type="gene ID" value="ENSAPOG00000019214.1"/>
</dbReference>
<dbReference type="InterPro" id="IPR003598">
    <property type="entry name" value="Ig_sub2"/>
</dbReference>
<keyword evidence="1" id="KW-0732">Signal</keyword>
<dbReference type="Gene3D" id="2.60.40.10">
    <property type="entry name" value="Immunoglobulins"/>
    <property type="match status" value="1"/>
</dbReference>
<feature type="domain" description="Ig-like" evidence="3">
    <location>
        <begin position="35"/>
        <end position="110"/>
    </location>
</feature>
<accession>A0A3Q1GKZ4</accession>
<dbReference type="Ensembl" id="ENSAPOT00000027546.1">
    <property type="protein sequence ID" value="ENSAPOP00000018070.1"/>
    <property type="gene ID" value="ENSAPOG00000021378.1"/>
</dbReference>
<dbReference type="InterPro" id="IPR050467">
    <property type="entry name" value="LRFN"/>
</dbReference>
<keyword evidence="2" id="KW-0812">Transmembrane</keyword>
<sequence>KAGGHALQVMLLVASLYIVVFLSVMYQIHMTILFLTCMSSGLPDPAVRWSLPDGTMVNSVLHGEDRGGRARRLTVFDNGTLLVPAVGLGEEGEYTCYAENQGGQDTMKVQKTFLLRGDLRNLYSW</sequence>
<dbReference type="PANTHER" id="PTHR45842:SF22">
    <property type="entry name" value="INSULIN-LIKE GROWTH FACTOR-BINDING PROTEIN COMPLEX ACID LABILE SUBUNIT ISOFORM X1"/>
    <property type="match status" value="1"/>
</dbReference>
<evidence type="ECO:0000313" key="4">
    <source>
        <dbReference type="Ensembl" id="ENSAPOP00000018070.1"/>
    </source>
</evidence>
<feature type="transmembrane region" description="Helical" evidence="2">
    <location>
        <begin position="6"/>
        <end position="26"/>
    </location>
</feature>
<dbReference type="SMART" id="SM00408">
    <property type="entry name" value="IGc2"/>
    <property type="match status" value="1"/>
</dbReference>
<dbReference type="Ensembl" id="ENSAPOT00000011989.1">
    <property type="protein sequence ID" value="ENSAPOP00000023144.1"/>
    <property type="gene ID" value="ENSAPOG00000004779.1"/>
</dbReference>
<keyword evidence="2" id="KW-0472">Membrane</keyword>
<dbReference type="InterPro" id="IPR013098">
    <property type="entry name" value="Ig_I-set"/>
</dbReference>
<dbReference type="GeneTree" id="ENSGT00940000159942"/>
<dbReference type="InterPro" id="IPR013783">
    <property type="entry name" value="Ig-like_fold"/>
</dbReference>
<dbReference type="InterPro" id="IPR007110">
    <property type="entry name" value="Ig-like_dom"/>
</dbReference>
<dbReference type="SUPFAM" id="SSF48726">
    <property type="entry name" value="Immunoglobulin"/>
    <property type="match status" value="1"/>
</dbReference>
<organism evidence="4 5">
    <name type="scientific">Acanthochromis polyacanthus</name>
    <name type="common">spiny chromis</name>
    <dbReference type="NCBI Taxonomy" id="80966"/>
    <lineage>
        <taxon>Eukaryota</taxon>
        <taxon>Metazoa</taxon>
        <taxon>Chordata</taxon>
        <taxon>Craniata</taxon>
        <taxon>Vertebrata</taxon>
        <taxon>Euteleostomi</taxon>
        <taxon>Actinopterygii</taxon>
        <taxon>Neopterygii</taxon>
        <taxon>Teleostei</taxon>
        <taxon>Neoteleostei</taxon>
        <taxon>Acanthomorphata</taxon>
        <taxon>Ovalentaria</taxon>
        <taxon>Pomacentridae</taxon>
        <taxon>Acanthochromis</taxon>
    </lineage>
</organism>
<keyword evidence="5" id="KW-1185">Reference proteome</keyword>
<evidence type="ECO:0000259" key="3">
    <source>
        <dbReference type="PROSITE" id="PS50835"/>
    </source>
</evidence>
<proteinExistence type="predicted"/>
<dbReference type="Pfam" id="PF07679">
    <property type="entry name" value="I-set"/>
    <property type="match status" value="1"/>
</dbReference>
<dbReference type="STRING" id="80966.ENSAPOP00000016117"/>
<evidence type="ECO:0000313" key="5">
    <source>
        <dbReference type="Proteomes" id="UP000257200"/>
    </source>
</evidence>
<keyword evidence="2" id="KW-1133">Transmembrane helix</keyword>
<dbReference type="PANTHER" id="PTHR45842">
    <property type="entry name" value="SYNAPTIC ADHESION-LIKE MOLECULE SALM"/>
    <property type="match status" value="1"/>
</dbReference>
<dbReference type="InterPro" id="IPR036179">
    <property type="entry name" value="Ig-like_dom_sf"/>
</dbReference>
<dbReference type="GO" id="GO:0016020">
    <property type="term" value="C:membrane"/>
    <property type="evidence" value="ECO:0007669"/>
    <property type="project" value="UniProtKB-SubCell"/>
</dbReference>
<evidence type="ECO:0000256" key="2">
    <source>
        <dbReference type="SAM" id="Phobius"/>
    </source>
</evidence>